<gene>
    <name evidence="1" type="ORF">LMG28614_06990</name>
</gene>
<evidence type="ECO:0000313" key="2">
    <source>
        <dbReference type="Proteomes" id="UP000494365"/>
    </source>
</evidence>
<name>A0A6S7C3M2_9BURK</name>
<accession>A0A6S7C3M2</accession>
<organism evidence="1 2">
    <name type="scientific">Paraburkholderia ultramafica</name>
    <dbReference type="NCBI Taxonomy" id="1544867"/>
    <lineage>
        <taxon>Bacteria</taxon>
        <taxon>Pseudomonadati</taxon>
        <taxon>Pseudomonadota</taxon>
        <taxon>Betaproteobacteria</taxon>
        <taxon>Burkholderiales</taxon>
        <taxon>Burkholderiaceae</taxon>
        <taxon>Paraburkholderia</taxon>
    </lineage>
</organism>
<evidence type="ECO:0000313" key="1">
    <source>
        <dbReference type="EMBL" id="CAB3809244.1"/>
    </source>
</evidence>
<proteinExistence type="predicted"/>
<dbReference type="AlphaFoldDB" id="A0A6S7C3M2"/>
<dbReference type="EMBL" id="CADIKK010000069">
    <property type="protein sequence ID" value="CAB3809244.1"/>
    <property type="molecule type" value="Genomic_DNA"/>
</dbReference>
<dbReference type="Proteomes" id="UP000494365">
    <property type="component" value="Unassembled WGS sequence"/>
</dbReference>
<dbReference type="InterPro" id="IPR009962">
    <property type="entry name" value="DUF1488"/>
</dbReference>
<evidence type="ECO:0008006" key="3">
    <source>
        <dbReference type="Google" id="ProtNLM"/>
    </source>
</evidence>
<protein>
    <recommendedName>
        <fullName evidence="3">DUF1488 family protein</fullName>
    </recommendedName>
</protein>
<keyword evidence="2" id="KW-1185">Reference proteome</keyword>
<dbReference type="Pfam" id="PF07369">
    <property type="entry name" value="DUF1488"/>
    <property type="match status" value="1"/>
</dbReference>
<sequence length="60" mass="7028">METIELEPQVLVNRRYVAFNLIRQNSTVECLITISALEAYFRLAPRASDARIVKTFREDR</sequence>
<reference evidence="1 2" key="1">
    <citation type="submission" date="2020-04" db="EMBL/GenBank/DDBJ databases">
        <authorList>
            <person name="De Canck E."/>
        </authorList>
    </citation>
    <scope>NUCLEOTIDE SEQUENCE [LARGE SCALE GENOMIC DNA]</scope>
    <source>
        <strain evidence="1 2">LMG 28614</strain>
    </source>
</reference>